<proteinExistence type="predicted"/>
<evidence type="ECO:0000313" key="1">
    <source>
        <dbReference type="EMBL" id="MDM7855426.1"/>
    </source>
</evidence>
<reference evidence="1 2" key="1">
    <citation type="submission" date="2023-06" db="EMBL/GenBank/DDBJ databases">
        <title>Cellulomonas sp. MW4 Whole genome sequence.</title>
        <authorList>
            <person name="Park S."/>
        </authorList>
    </citation>
    <scope>NUCLEOTIDE SEQUENCE [LARGE SCALE GENOMIC DNA]</scope>
    <source>
        <strain evidence="1 2">MW4</strain>
    </source>
</reference>
<organism evidence="1 2">
    <name type="scientific">Cellulomonas alba</name>
    <dbReference type="NCBI Taxonomy" id="3053467"/>
    <lineage>
        <taxon>Bacteria</taxon>
        <taxon>Bacillati</taxon>
        <taxon>Actinomycetota</taxon>
        <taxon>Actinomycetes</taxon>
        <taxon>Micrococcales</taxon>
        <taxon>Cellulomonadaceae</taxon>
        <taxon>Cellulomonas</taxon>
    </lineage>
</organism>
<sequence>MTTQQSHHQRDNRKRAVAIGLVGLGIAGLAAASAATLAVTAGGTDKVAGGSANVTIEGAGLSALHVDLGSTQAPAPVWNINENWPAGSAPALTLSDFNGTDGDAVAGTYDVAVYDTLTSGAAGTKLASGTVDAAGGEDALTVPLTLASGTWGDLLTNSKSVTVVFEAE</sequence>
<comment type="caution">
    <text evidence="1">The sequence shown here is derived from an EMBL/GenBank/DDBJ whole genome shotgun (WGS) entry which is preliminary data.</text>
</comment>
<gene>
    <name evidence="1" type="ORF">QRT04_10840</name>
</gene>
<name>A0ABT7SGX8_9CELL</name>
<evidence type="ECO:0000313" key="2">
    <source>
        <dbReference type="Proteomes" id="UP001529338"/>
    </source>
</evidence>
<dbReference type="RefSeq" id="WP_289455244.1">
    <property type="nucleotide sequence ID" value="NZ_JAUCGQ010000001.1"/>
</dbReference>
<dbReference type="Proteomes" id="UP001529338">
    <property type="component" value="Unassembled WGS sequence"/>
</dbReference>
<dbReference type="EMBL" id="JAUCGQ010000001">
    <property type="protein sequence ID" value="MDM7855426.1"/>
    <property type="molecule type" value="Genomic_DNA"/>
</dbReference>
<protein>
    <recommendedName>
        <fullName evidence="3">WxL domain-containing protein</fullName>
    </recommendedName>
</protein>
<accession>A0ABT7SGX8</accession>
<keyword evidence="2" id="KW-1185">Reference proteome</keyword>
<evidence type="ECO:0008006" key="3">
    <source>
        <dbReference type="Google" id="ProtNLM"/>
    </source>
</evidence>